<evidence type="ECO:0000256" key="2">
    <source>
        <dbReference type="SAM" id="MobiDB-lite"/>
    </source>
</evidence>
<name>A0A077ZFD6_TRITR</name>
<protein>
    <submittedName>
        <fullName evidence="4">EF-hand 4 and Dynamin N domain containing protein</fullName>
    </submittedName>
</protein>
<gene>
    <name evidence="4" type="ORF">TTRE_0000653501</name>
</gene>
<dbReference type="InterPro" id="IPR051943">
    <property type="entry name" value="TRAFAC_Dynamin-like_GTPase"/>
</dbReference>
<feature type="compositionally biased region" description="Basic and acidic residues" evidence="2">
    <location>
        <begin position="497"/>
        <end position="508"/>
    </location>
</feature>
<dbReference type="InterPro" id="IPR000261">
    <property type="entry name" value="EH_dom"/>
</dbReference>
<dbReference type="InterPro" id="IPR027417">
    <property type="entry name" value="P-loop_NTPase"/>
</dbReference>
<evidence type="ECO:0000313" key="5">
    <source>
        <dbReference type="Proteomes" id="UP000030665"/>
    </source>
</evidence>
<dbReference type="PANTHER" id="PTHR43681:SF1">
    <property type="entry name" value="SARCALUMENIN"/>
    <property type="match status" value="1"/>
</dbReference>
<feature type="region of interest" description="Disordered" evidence="2">
    <location>
        <begin position="1"/>
        <end position="20"/>
    </location>
</feature>
<dbReference type="PROSITE" id="PS00018">
    <property type="entry name" value="EF_HAND_1"/>
    <property type="match status" value="1"/>
</dbReference>
<dbReference type="Pfam" id="PF12763">
    <property type="entry name" value="EH"/>
    <property type="match status" value="1"/>
</dbReference>
<dbReference type="EMBL" id="HG806289">
    <property type="protein sequence ID" value="CDW58228.1"/>
    <property type="molecule type" value="Genomic_DNA"/>
</dbReference>
<reference evidence="4" key="2">
    <citation type="submission" date="2014-03" db="EMBL/GenBank/DDBJ databases">
        <title>The whipworm genome and dual-species transcriptomics of an intimate host-pathogen interaction.</title>
        <authorList>
            <person name="Foth B.J."/>
            <person name="Tsai I.J."/>
            <person name="Reid A.J."/>
            <person name="Bancroft A.J."/>
            <person name="Nichol S."/>
            <person name="Tracey A."/>
            <person name="Holroyd N."/>
            <person name="Cotton J.A."/>
            <person name="Stanley E.J."/>
            <person name="Zarowiecki M."/>
            <person name="Liu J.Z."/>
            <person name="Huckvale T."/>
            <person name="Cooper P.J."/>
            <person name="Grencis R.K."/>
            <person name="Berriman M."/>
        </authorList>
    </citation>
    <scope>NUCLEOTIDE SEQUENCE [LARGE SCALE GENOMIC DNA]</scope>
</reference>
<dbReference type="OrthoDB" id="10386574at2759"/>
<evidence type="ECO:0000313" key="4">
    <source>
        <dbReference type="EMBL" id="CDW58228.1"/>
    </source>
</evidence>
<dbReference type="Gene3D" id="1.10.238.10">
    <property type="entry name" value="EF-hand"/>
    <property type="match status" value="1"/>
</dbReference>
<dbReference type="SUPFAM" id="SSF52540">
    <property type="entry name" value="P-loop containing nucleoside triphosphate hydrolases"/>
    <property type="match status" value="1"/>
</dbReference>
<evidence type="ECO:0000259" key="3">
    <source>
        <dbReference type="PROSITE" id="PS50031"/>
    </source>
</evidence>
<dbReference type="AlphaFoldDB" id="A0A077ZFD6"/>
<reference evidence="4" key="1">
    <citation type="submission" date="2014-01" db="EMBL/GenBank/DDBJ databases">
        <authorList>
            <person name="Aslett M."/>
        </authorList>
    </citation>
    <scope>NUCLEOTIDE SEQUENCE</scope>
</reference>
<feature type="domain" description="EH" evidence="3">
    <location>
        <begin position="404"/>
        <end position="488"/>
    </location>
</feature>
<dbReference type="InterPro" id="IPR018247">
    <property type="entry name" value="EF_Hand_1_Ca_BS"/>
</dbReference>
<accession>A0A077ZFD6</accession>
<dbReference type="Gene3D" id="3.40.50.300">
    <property type="entry name" value="P-loop containing nucleotide triphosphate hydrolases"/>
    <property type="match status" value="1"/>
</dbReference>
<dbReference type="Proteomes" id="UP000030665">
    <property type="component" value="Unassembled WGS sequence"/>
</dbReference>
<dbReference type="InterPro" id="IPR011992">
    <property type="entry name" value="EF-hand-dom_pair"/>
</dbReference>
<dbReference type="InterPro" id="IPR045063">
    <property type="entry name" value="Dynamin_N"/>
</dbReference>
<dbReference type="Gene3D" id="1.10.268.20">
    <property type="match status" value="1"/>
</dbReference>
<dbReference type="STRING" id="36087.A0A077ZFD6"/>
<evidence type="ECO:0000256" key="1">
    <source>
        <dbReference type="ARBA" id="ARBA00022837"/>
    </source>
</evidence>
<keyword evidence="5" id="KW-1185">Reference proteome</keyword>
<dbReference type="PANTHER" id="PTHR43681">
    <property type="entry name" value="TRANSMEMBRANE GTPASE FZO"/>
    <property type="match status" value="1"/>
</dbReference>
<dbReference type="PROSITE" id="PS50031">
    <property type="entry name" value="EH"/>
    <property type="match status" value="1"/>
</dbReference>
<proteinExistence type="predicted"/>
<feature type="compositionally biased region" description="Basic residues" evidence="2">
    <location>
        <begin position="509"/>
        <end position="540"/>
    </location>
</feature>
<dbReference type="SMART" id="SM00027">
    <property type="entry name" value="EH"/>
    <property type="match status" value="1"/>
</dbReference>
<dbReference type="InterPro" id="IPR022812">
    <property type="entry name" value="Dynamin"/>
</dbReference>
<dbReference type="Pfam" id="PF00350">
    <property type="entry name" value="Dynamin_N"/>
    <property type="match status" value="1"/>
</dbReference>
<feature type="region of interest" description="Disordered" evidence="2">
    <location>
        <begin position="478"/>
        <end position="540"/>
    </location>
</feature>
<dbReference type="PRINTS" id="PR00195">
    <property type="entry name" value="DYNAMIN"/>
</dbReference>
<keyword evidence="1" id="KW-0106">Calcium</keyword>
<dbReference type="SUPFAM" id="SSF47473">
    <property type="entry name" value="EF-hand"/>
    <property type="match status" value="1"/>
</dbReference>
<organism evidence="4 5">
    <name type="scientific">Trichuris trichiura</name>
    <name type="common">Whipworm</name>
    <name type="synonym">Trichocephalus trichiurus</name>
    <dbReference type="NCBI Taxonomy" id="36087"/>
    <lineage>
        <taxon>Eukaryota</taxon>
        <taxon>Metazoa</taxon>
        <taxon>Ecdysozoa</taxon>
        <taxon>Nematoda</taxon>
        <taxon>Enoplea</taxon>
        <taxon>Dorylaimia</taxon>
        <taxon>Trichinellida</taxon>
        <taxon>Trichuridae</taxon>
        <taxon>Trichuris</taxon>
    </lineage>
</organism>
<sequence length="540" mass="62025">MAGNGSRKSKSKKTETTKEKALPMPQALAMYYKQKIRPAEEQLSPGVYARAPLTDDQITSMPSVMFIGEYSTGKTTLINHMLQAAYMGSQVAVGPTTDNFFILTHDRMDDIVPANRLAQAKHICPLIGLIGLKADILERCFVVRCRSELLRHLVVIDTPGIVSSLSDKANRQHFDYIGAIGQFARSCDVVVFVFDANKLNIGNSEVVRTLRLLYPVEDRLVFVINKADDLPISQLSDIRGNLAWSLSRLLKRDTAPCIFVGSFWDKPLRRPDSCRFFQQYLRAFYDHLRNVSENVHSLRLEEVVSRAREVDFMLPLAFVLRNLHFRPEDLPPIEKLKSLLLEPSLLTVPTVSSDALSKVEEFIESDLFKFKAVLPWRLRLRASLEPKGKDEIDFDWAAVVSEAERNDWRNEFTYLYPSYNHLDACQLRQIMINSGVSSNMQNKIWNLVDEDKDKLINENEFLLLRYLLARASRGKRIPDCLPKNCRPPLMKFKKSRRSSEKSEADDKKKTKQKGSKKKKKKKKKKRKKSKKKKSSRRSKK</sequence>